<protein>
    <recommendedName>
        <fullName evidence="4">Copper amine oxidase-like N-terminal domain-containing protein</fullName>
    </recommendedName>
</protein>
<dbReference type="EMBL" id="JAQIFT010000069">
    <property type="protein sequence ID" value="MDA3733925.1"/>
    <property type="molecule type" value="Genomic_DNA"/>
</dbReference>
<dbReference type="RefSeq" id="WP_271013596.1">
    <property type="nucleotide sequence ID" value="NZ_JAQIFT010000069.1"/>
</dbReference>
<comment type="caution">
    <text evidence="2">The sequence shown here is derived from an EMBL/GenBank/DDBJ whole genome shotgun (WGS) entry which is preliminary data.</text>
</comment>
<keyword evidence="3" id="KW-1185">Reference proteome</keyword>
<evidence type="ECO:0008006" key="4">
    <source>
        <dbReference type="Google" id="ProtNLM"/>
    </source>
</evidence>
<reference evidence="2" key="1">
    <citation type="journal article" date="2023" name="Int. J. Syst. Evol. Microbiol.">
        <title>&lt;i&gt;Holtiella tumoricola&lt;/i&gt; gen. nov. sp. nov., isolated from a human clinical sample.</title>
        <authorList>
            <person name="Allen-Vercoe E."/>
            <person name="Daigneault M.C."/>
            <person name="Vancuren S.J."/>
            <person name="Cochrane K."/>
            <person name="O'Neal L.L."/>
            <person name="Sankaranarayanan K."/>
            <person name="Lawson P.A."/>
        </authorList>
    </citation>
    <scope>NUCLEOTIDE SEQUENCE</scope>
    <source>
        <strain evidence="2">CC70A</strain>
    </source>
</reference>
<sequence length="416" mass="46373">MKKRLLPVLLLVLALVFTGCSTTQVEFWNKCQESSKWEASTIKAKMAMDMTVADETMKMTMDMDGHANTADMSSELTMNMNATATGQVIKVNDAKIIMKDDKTYISKNYLAQCFAVDGMTVPEILTNADTDFITFTDSNEQTAMMMAFVKQSMLEDPAKYYEMMKNVAADLGFDVAVTKKDNTYTIELNEKEVLALVKQIILTTTENIESLNTKYQLNIPADKIAELKGQMDEVKVQLDQLIPMAEAMVKGTFKMDYTFGKDVVNQKLVMNFAIPMLNMTMNMSMDADTAKAEVKEIKAPEKVLEMTQTELMEAMMPKMAIINTNTNIIMDGMGKEETCKVLVKADKVYVPAKLTLGYLGQEVKYDEVAKKAGIEVDGTFVALNTITDNSTSYISVEELQKLGYTVEKAVGSIAIY</sequence>
<dbReference type="PROSITE" id="PS51257">
    <property type="entry name" value="PROKAR_LIPOPROTEIN"/>
    <property type="match status" value="1"/>
</dbReference>
<name>A0AA42J310_9FIRM</name>
<organism evidence="2 3">
    <name type="scientific">Holtiella tumoricola</name>
    <dbReference type="NCBI Taxonomy" id="3018743"/>
    <lineage>
        <taxon>Bacteria</taxon>
        <taxon>Bacillati</taxon>
        <taxon>Bacillota</taxon>
        <taxon>Clostridia</taxon>
        <taxon>Lachnospirales</taxon>
        <taxon>Cellulosilyticaceae</taxon>
        <taxon>Holtiella</taxon>
    </lineage>
</organism>
<accession>A0AA42J310</accession>
<dbReference type="AlphaFoldDB" id="A0AA42J310"/>
<evidence type="ECO:0000256" key="1">
    <source>
        <dbReference type="SAM" id="SignalP"/>
    </source>
</evidence>
<feature type="signal peptide" evidence="1">
    <location>
        <begin position="1"/>
        <end position="23"/>
    </location>
</feature>
<keyword evidence="1" id="KW-0732">Signal</keyword>
<gene>
    <name evidence="2" type="ORF">PBV87_20840</name>
</gene>
<evidence type="ECO:0000313" key="3">
    <source>
        <dbReference type="Proteomes" id="UP001169242"/>
    </source>
</evidence>
<feature type="chain" id="PRO_5041245422" description="Copper amine oxidase-like N-terminal domain-containing protein" evidence="1">
    <location>
        <begin position="24"/>
        <end position="416"/>
    </location>
</feature>
<evidence type="ECO:0000313" key="2">
    <source>
        <dbReference type="EMBL" id="MDA3733925.1"/>
    </source>
</evidence>
<dbReference type="Proteomes" id="UP001169242">
    <property type="component" value="Unassembled WGS sequence"/>
</dbReference>
<proteinExistence type="predicted"/>